<evidence type="ECO:0000313" key="1">
    <source>
        <dbReference type="EMBL" id="KAI8574237.1"/>
    </source>
</evidence>
<sequence length="411" mass="46715">MPGSTGIAEGLDNKEGKRMKYSDAHPQEVEEEKTEAKAKEVTNKGSESFSTAKPSCEQNSEIQQQEVEEGETEVASDTKRSGFDRTIAKASGGKNIALLLQLKNQEEQDSVIQQEEREREESKVATNSTGSDSGDSSENGIDESEVPNIFLFELRLARSNRLVVPVEFAADFFPSLSVGAGAAEVLQITDYRDDGWNMSFTYYSEESVFMFTKGWTEFAAWHNLEAMDVIRFYRPVPRLAPHHYLILHERRQENLATTPEFRRENFLFRIELNTADIGYSRLFIPGKEVEIHFPAIKQIHGTQRKKEIAKFTDAGNKNWYMDIIRYNAGSYMIMDGWDEFVKEHCLEAMDSIRFYKPVHPSHKKHFLIEVAPKVEAETNPTQSAAASFVDGGSSCDLSRRRGRPFEVFSFV</sequence>
<keyword evidence="2" id="KW-1185">Reference proteome</keyword>
<reference evidence="1" key="1">
    <citation type="submission" date="2022-02" db="EMBL/GenBank/DDBJ databases">
        <title>Plant Genome Project.</title>
        <authorList>
            <person name="Zhang R.-G."/>
        </authorList>
    </citation>
    <scope>NUCLEOTIDE SEQUENCE</scope>
    <source>
        <strain evidence="1">AT1</strain>
    </source>
</reference>
<gene>
    <name evidence="1" type="ORF">RHMOL_Rhmol01G0339400</name>
</gene>
<proteinExistence type="predicted"/>
<accession>A0ACC0Q852</accession>
<name>A0ACC0Q852_RHOML</name>
<protein>
    <submittedName>
        <fullName evidence="1">Uncharacterized protein</fullName>
    </submittedName>
</protein>
<evidence type="ECO:0000313" key="2">
    <source>
        <dbReference type="Proteomes" id="UP001062846"/>
    </source>
</evidence>
<dbReference type="EMBL" id="CM046388">
    <property type="protein sequence ID" value="KAI8574237.1"/>
    <property type="molecule type" value="Genomic_DNA"/>
</dbReference>
<comment type="caution">
    <text evidence="1">The sequence shown here is derived from an EMBL/GenBank/DDBJ whole genome shotgun (WGS) entry which is preliminary data.</text>
</comment>
<organism evidence="1 2">
    <name type="scientific">Rhododendron molle</name>
    <name type="common">Chinese azalea</name>
    <name type="synonym">Azalea mollis</name>
    <dbReference type="NCBI Taxonomy" id="49168"/>
    <lineage>
        <taxon>Eukaryota</taxon>
        <taxon>Viridiplantae</taxon>
        <taxon>Streptophyta</taxon>
        <taxon>Embryophyta</taxon>
        <taxon>Tracheophyta</taxon>
        <taxon>Spermatophyta</taxon>
        <taxon>Magnoliopsida</taxon>
        <taxon>eudicotyledons</taxon>
        <taxon>Gunneridae</taxon>
        <taxon>Pentapetalae</taxon>
        <taxon>asterids</taxon>
        <taxon>Ericales</taxon>
        <taxon>Ericaceae</taxon>
        <taxon>Ericoideae</taxon>
        <taxon>Rhodoreae</taxon>
        <taxon>Rhododendron</taxon>
    </lineage>
</organism>
<dbReference type="Proteomes" id="UP001062846">
    <property type="component" value="Chromosome 1"/>
</dbReference>